<dbReference type="AlphaFoldDB" id="I4YKF7"/>
<gene>
    <name evidence="4" type="ORF">MicloDRAFT_00069680</name>
</gene>
<dbReference type="PROSITE" id="PS50110">
    <property type="entry name" value="RESPONSE_REGULATORY"/>
    <property type="match status" value="1"/>
</dbReference>
<protein>
    <submittedName>
        <fullName evidence="4">Response regulator with CheY-like receiver, AAA-type ATPase, and DNA-binding domains</fullName>
    </submittedName>
</protein>
<dbReference type="InterPro" id="IPR050595">
    <property type="entry name" value="Bact_response_regulator"/>
</dbReference>
<dbReference type="EMBL" id="JH660648">
    <property type="protein sequence ID" value="EIM24449.1"/>
    <property type="molecule type" value="Genomic_DNA"/>
</dbReference>
<evidence type="ECO:0000256" key="2">
    <source>
        <dbReference type="PROSITE-ProRule" id="PRU00169"/>
    </source>
</evidence>
<dbReference type="SUPFAM" id="SSF52172">
    <property type="entry name" value="CheY-like"/>
    <property type="match status" value="1"/>
</dbReference>
<dbReference type="Gene3D" id="3.40.50.2300">
    <property type="match status" value="1"/>
</dbReference>
<dbReference type="OrthoDB" id="9784719at2"/>
<accession>I4YKF7</accession>
<dbReference type="PANTHER" id="PTHR44591:SF25">
    <property type="entry name" value="CHEMOTAXIS TWO-COMPONENT RESPONSE REGULATOR"/>
    <property type="match status" value="1"/>
</dbReference>
<sequence length="121" mass="13170">MPIMSETDSAPRYVLVVEDEPMIRMNAVDILEEAGNADAALRLLEARAHEIAALFTDIPMPGSMDGMALVALVAERWPDIRPFVTSGHTTFRDADIPDHGCFLAKPYRSAQLTAIVGKAFG</sequence>
<reference evidence="4 5" key="1">
    <citation type="submission" date="2012-02" db="EMBL/GenBank/DDBJ databases">
        <title>Improved High-Quality Draft sequence of Microvirga sp. WSM3557.</title>
        <authorList>
            <consortium name="US DOE Joint Genome Institute"/>
            <person name="Lucas S."/>
            <person name="Han J."/>
            <person name="Lapidus A."/>
            <person name="Cheng J.-F."/>
            <person name="Goodwin L."/>
            <person name="Pitluck S."/>
            <person name="Peters L."/>
            <person name="Zhang X."/>
            <person name="Detter J.C."/>
            <person name="Han C."/>
            <person name="Tapia R."/>
            <person name="Land M."/>
            <person name="Hauser L."/>
            <person name="Kyrpides N."/>
            <person name="Ivanova N."/>
            <person name="Pagani I."/>
            <person name="Brau L."/>
            <person name="Yates R."/>
            <person name="O'Hara G."/>
            <person name="Rui T."/>
            <person name="Howieson J."/>
            <person name="Reeve W."/>
            <person name="Woyke T."/>
        </authorList>
    </citation>
    <scope>NUCLEOTIDE SEQUENCE [LARGE SCALE GENOMIC DNA]</scope>
    <source>
        <strain evidence="4 5">WSM3557</strain>
    </source>
</reference>
<dbReference type="Proteomes" id="UP000003947">
    <property type="component" value="Unassembled WGS sequence"/>
</dbReference>
<organism evidence="4 5">
    <name type="scientific">Microvirga lotononidis</name>
    <dbReference type="NCBI Taxonomy" id="864069"/>
    <lineage>
        <taxon>Bacteria</taxon>
        <taxon>Pseudomonadati</taxon>
        <taxon>Pseudomonadota</taxon>
        <taxon>Alphaproteobacteria</taxon>
        <taxon>Hyphomicrobiales</taxon>
        <taxon>Methylobacteriaceae</taxon>
        <taxon>Microvirga</taxon>
    </lineage>
</organism>
<dbReference type="GO" id="GO:0003677">
    <property type="term" value="F:DNA binding"/>
    <property type="evidence" value="ECO:0007669"/>
    <property type="project" value="UniProtKB-KW"/>
</dbReference>
<name>I4YKF7_9HYPH</name>
<evidence type="ECO:0000313" key="4">
    <source>
        <dbReference type="EMBL" id="EIM24449.1"/>
    </source>
</evidence>
<dbReference type="GO" id="GO:0000160">
    <property type="term" value="P:phosphorelay signal transduction system"/>
    <property type="evidence" value="ECO:0007669"/>
    <property type="project" value="InterPro"/>
</dbReference>
<evidence type="ECO:0000259" key="3">
    <source>
        <dbReference type="PROSITE" id="PS50110"/>
    </source>
</evidence>
<dbReference type="STRING" id="864069.MicloDRAFT_00069680"/>
<dbReference type="SMART" id="SM00448">
    <property type="entry name" value="REC"/>
    <property type="match status" value="1"/>
</dbReference>
<feature type="domain" description="Response regulatory" evidence="3">
    <location>
        <begin position="13"/>
        <end position="120"/>
    </location>
</feature>
<dbReference type="InterPro" id="IPR001789">
    <property type="entry name" value="Sig_transdc_resp-reg_receiver"/>
</dbReference>
<dbReference type="Pfam" id="PF00072">
    <property type="entry name" value="Response_reg"/>
    <property type="match status" value="1"/>
</dbReference>
<dbReference type="PATRIC" id="fig|864069.3.peg.7456"/>
<proteinExistence type="predicted"/>
<dbReference type="InterPro" id="IPR011006">
    <property type="entry name" value="CheY-like_superfamily"/>
</dbReference>
<evidence type="ECO:0000256" key="1">
    <source>
        <dbReference type="ARBA" id="ARBA00022553"/>
    </source>
</evidence>
<keyword evidence="4" id="KW-0238">DNA-binding</keyword>
<dbReference type="HOGENOM" id="CLU_000445_69_8_5"/>
<keyword evidence="1 2" id="KW-0597">Phosphoprotein</keyword>
<evidence type="ECO:0000313" key="5">
    <source>
        <dbReference type="Proteomes" id="UP000003947"/>
    </source>
</evidence>
<dbReference type="PANTHER" id="PTHR44591">
    <property type="entry name" value="STRESS RESPONSE REGULATOR PROTEIN 1"/>
    <property type="match status" value="1"/>
</dbReference>
<keyword evidence="5" id="KW-1185">Reference proteome</keyword>
<dbReference type="eggNOG" id="COG0784">
    <property type="taxonomic scope" value="Bacteria"/>
</dbReference>
<feature type="modified residue" description="4-aspartylphosphate" evidence="2">
    <location>
        <position position="57"/>
    </location>
</feature>